<feature type="coiled-coil region" evidence="5">
    <location>
        <begin position="360"/>
        <end position="397"/>
    </location>
</feature>
<dbReference type="CDD" id="cd17253">
    <property type="entry name" value="RMtype1_S_Eco933I-TRD2-CR2_like"/>
    <property type="match status" value="2"/>
</dbReference>
<evidence type="ECO:0000256" key="4">
    <source>
        <dbReference type="ARBA" id="ARBA00038652"/>
    </source>
</evidence>
<reference evidence="8 9" key="1">
    <citation type="submission" date="2023-02" db="EMBL/GenBank/DDBJ databases">
        <authorList>
            <person name="Mo P."/>
        </authorList>
    </citation>
    <scope>NUCLEOTIDE SEQUENCE [LARGE SCALE GENOMIC DNA]</scope>
    <source>
        <strain evidence="8 9">HUAS 3</strain>
    </source>
</reference>
<organism evidence="8 9">
    <name type="scientific">Micromonospora cathayae</name>
    <dbReference type="NCBI Taxonomy" id="3028804"/>
    <lineage>
        <taxon>Bacteria</taxon>
        <taxon>Bacillati</taxon>
        <taxon>Actinomycetota</taxon>
        <taxon>Actinomycetes</taxon>
        <taxon>Micromonosporales</taxon>
        <taxon>Micromonosporaceae</taxon>
        <taxon>Micromonospora</taxon>
    </lineage>
</organism>
<keyword evidence="3" id="KW-0238">DNA-binding</keyword>
<dbReference type="Gene3D" id="3.90.220.20">
    <property type="entry name" value="DNA methylase specificity domains"/>
    <property type="match status" value="2"/>
</dbReference>
<evidence type="ECO:0000313" key="8">
    <source>
        <dbReference type="EMBL" id="WDZ84285.1"/>
    </source>
</evidence>
<evidence type="ECO:0000256" key="3">
    <source>
        <dbReference type="ARBA" id="ARBA00023125"/>
    </source>
</evidence>
<dbReference type="RefSeq" id="WP_275030847.1">
    <property type="nucleotide sequence ID" value="NZ_CP118615.1"/>
</dbReference>
<keyword evidence="8" id="KW-0378">Hydrolase</keyword>
<sequence length="465" mass="52572">MTDLPTGWEWARLDEVAEVRLGRQRSPKNHTGTQMRPYLRAANVGWNGLKLDDVKEMNFTDEEVEVYRLRPGDIVLSEASGSPGEVGKPALWNDEIEGCCFQNTLLRVRSWGPDPKYLLNLLRFEAMRGAFVEHSRGVGIHHIGAGRLSSWRIPLPSLAEQRRVVALLDGQLSGLESGLDALLLSGRRLRTLTKAILAEAIPLNLPGNWRCVSVGEAGAVDLGRQRHPDWHTGPHMRPYLRVANVFEGRIDVSDVMEMDFPPEVFEKFRLREGDILLNEGQSPEYLGRPAIYRGAPEEVAFTNSLLRFRAGPGVDPEWALLVFRRHMHTGRYIRELRITTNIAHLSAGRFKAVEFPVPPLDEQREIVARVNEQLAGVERLRKEIEDGERRIAALRKSLLAEAFSGRLVPQDPDDEPASELLARIRAERAVRIPKQRNRAPRRKKELPAPPTRVTGDDYQQETLPL</sequence>
<evidence type="ECO:0000256" key="1">
    <source>
        <dbReference type="ARBA" id="ARBA00010923"/>
    </source>
</evidence>
<dbReference type="PANTHER" id="PTHR43140:SF1">
    <property type="entry name" value="TYPE I RESTRICTION ENZYME ECOKI SPECIFICITY SUBUNIT"/>
    <property type="match status" value="1"/>
</dbReference>
<dbReference type="InterPro" id="IPR051212">
    <property type="entry name" value="Type-I_RE_S_subunit"/>
</dbReference>
<dbReference type="GO" id="GO:0016787">
    <property type="term" value="F:hydrolase activity"/>
    <property type="evidence" value="ECO:0007669"/>
    <property type="project" value="UniProtKB-KW"/>
</dbReference>
<dbReference type="SUPFAM" id="SSF116734">
    <property type="entry name" value="DNA methylase specificity domain"/>
    <property type="match status" value="2"/>
</dbReference>
<keyword evidence="8" id="KW-0255">Endonuclease</keyword>
<evidence type="ECO:0000259" key="7">
    <source>
        <dbReference type="Pfam" id="PF01420"/>
    </source>
</evidence>
<evidence type="ECO:0000256" key="6">
    <source>
        <dbReference type="SAM" id="MobiDB-lite"/>
    </source>
</evidence>
<comment type="subunit">
    <text evidence="4">The methyltransferase is composed of M and S polypeptides.</text>
</comment>
<keyword evidence="8" id="KW-0540">Nuclease</keyword>
<dbReference type="EMBL" id="CP118615">
    <property type="protein sequence ID" value="WDZ84285.1"/>
    <property type="molecule type" value="Genomic_DNA"/>
</dbReference>
<dbReference type="InterPro" id="IPR044946">
    <property type="entry name" value="Restrct_endonuc_typeI_TRD_sf"/>
</dbReference>
<feature type="domain" description="Type I restriction modification DNA specificity" evidence="7">
    <location>
        <begin position="5"/>
        <end position="169"/>
    </location>
</feature>
<protein>
    <submittedName>
        <fullName evidence="8">Restriction endonuclease subunit S</fullName>
        <ecNumber evidence="8">3.1.21.-</ecNumber>
    </submittedName>
</protein>
<dbReference type="Proteomes" id="UP001219605">
    <property type="component" value="Chromosome"/>
</dbReference>
<dbReference type="Pfam" id="PF01420">
    <property type="entry name" value="Methylase_S"/>
    <property type="match status" value="1"/>
</dbReference>
<accession>A0ABY7ZN02</accession>
<feature type="compositionally biased region" description="Basic residues" evidence="6">
    <location>
        <begin position="431"/>
        <end position="444"/>
    </location>
</feature>
<comment type="similarity">
    <text evidence="1">Belongs to the type-I restriction system S methylase family.</text>
</comment>
<name>A0ABY7ZN02_9ACTN</name>
<keyword evidence="5" id="KW-0175">Coiled coil</keyword>
<proteinExistence type="inferred from homology"/>
<evidence type="ECO:0000256" key="5">
    <source>
        <dbReference type="SAM" id="Coils"/>
    </source>
</evidence>
<evidence type="ECO:0000313" key="9">
    <source>
        <dbReference type="Proteomes" id="UP001219605"/>
    </source>
</evidence>
<dbReference type="GO" id="GO:0004519">
    <property type="term" value="F:endonuclease activity"/>
    <property type="evidence" value="ECO:0007669"/>
    <property type="project" value="UniProtKB-KW"/>
</dbReference>
<gene>
    <name evidence="8" type="ORF">PVK37_28145</name>
</gene>
<evidence type="ECO:0000256" key="2">
    <source>
        <dbReference type="ARBA" id="ARBA00022747"/>
    </source>
</evidence>
<keyword evidence="2" id="KW-0680">Restriction system</keyword>
<dbReference type="InterPro" id="IPR000055">
    <property type="entry name" value="Restrct_endonuc_typeI_TRD"/>
</dbReference>
<feature type="region of interest" description="Disordered" evidence="6">
    <location>
        <begin position="431"/>
        <end position="465"/>
    </location>
</feature>
<keyword evidence="9" id="KW-1185">Reference proteome</keyword>
<dbReference type="PANTHER" id="PTHR43140">
    <property type="entry name" value="TYPE-1 RESTRICTION ENZYME ECOKI SPECIFICITY PROTEIN"/>
    <property type="match status" value="1"/>
</dbReference>
<dbReference type="EC" id="3.1.21.-" evidence="8"/>